<sequence>MKNVKSIGVVFGVGGALLGSYFSFTAVQLELISGNITGQQAGVSCAILAIVLGFSLAVAGILSNHTNRNK</sequence>
<feature type="transmembrane region" description="Helical" evidence="1">
    <location>
        <begin position="41"/>
        <end position="62"/>
    </location>
</feature>
<feature type="transmembrane region" description="Helical" evidence="1">
    <location>
        <begin position="7"/>
        <end position="29"/>
    </location>
</feature>
<dbReference type="EMBL" id="CP072135">
    <property type="protein sequence ID" value="QTH73573.1"/>
    <property type="molecule type" value="Genomic_DNA"/>
</dbReference>
<gene>
    <name evidence="2" type="ORF">J5O05_19005</name>
</gene>
<name>A0A975DKP4_9GAMM</name>
<evidence type="ECO:0000313" key="2">
    <source>
        <dbReference type="EMBL" id="QTH73573.1"/>
    </source>
</evidence>
<accession>A0A975DKP4</accession>
<organism evidence="2 3">
    <name type="scientific">Pseudoalteromonas xiamenensis</name>
    <dbReference type="NCBI Taxonomy" id="882626"/>
    <lineage>
        <taxon>Bacteria</taxon>
        <taxon>Pseudomonadati</taxon>
        <taxon>Pseudomonadota</taxon>
        <taxon>Gammaproteobacteria</taxon>
        <taxon>Alteromonadales</taxon>
        <taxon>Pseudoalteromonadaceae</taxon>
        <taxon>Pseudoalteromonas</taxon>
    </lineage>
</organism>
<dbReference type="Proteomes" id="UP000664904">
    <property type="component" value="Plasmid unnamed5"/>
</dbReference>
<keyword evidence="1" id="KW-0812">Transmembrane</keyword>
<keyword evidence="1" id="KW-1133">Transmembrane helix</keyword>
<geneLocation type="plasmid" evidence="2 3">
    <name>unnamed5</name>
</geneLocation>
<proteinExistence type="predicted"/>
<protein>
    <submittedName>
        <fullName evidence="2">Uncharacterized protein</fullName>
    </submittedName>
</protein>
<keyword evidence="3" id="KW-1185">Reference proteome</keyword>
<reference evidence="2" key="1">
    <citation type="submission" date="2021-03" db="EMBL/GenBank/DDBJ databases">
        <title>Complete Genome of Pseudoalteromonas xiamenensis STKMTI.2, a new potential marine bacterium producing anti-Vibrio compounds.</title>
        <authorList>
            <person name="Handayani D.P."/>
            <person name="Isnansetyo A."/>
            <person name="Istiqomah I."/>
            <person name="Jumina J."/>
        </authorList>
    </citation>
    <scope>NUCLEOTIDE SEQUENCE</scope>
    <source>
        <strain evidence="2">STKMTI.2</strain>
        <plasmid evidence="2">unnamed5</plasmid>
    </source>
</reference>
<dbReference type="RefSeq" id="WP_208845185.1">
    <property type="nucleotide sequence ID" value="NZ_CP072135.1"/>
</dbReference>
<dbReference type="KEGG" id="pxi:J5O05_19005"/>
<evidence type="ECO:0000313" key="3">
    <source>
        <dbReference type="Proteomes" id="UP000664904"/>
    </source>
</evidence>
<keyword evidence="1" id="KW-0472">Membrane</keyword>
<evidence type="ECO:0000256" key="1">
    <source>
        <dbReference type="SAM" id="Phobius"/>
    </source>
</evidence>
<keyword evidence="2" id="KW-0614">Plasmid</keyword>
<dbReference type="AlphaFoldDB" id="A0A975DKP4"/>